<reference evidence="1 2" key="1">
    <citation type="submission" date="2017-05" db="EMBL/GenBank/DDBJ databases">
        <title>Complete and WGS of Bordetella genogroups.</title>
        <authorList>
            <person name="Spilker T."/>
            <person name="LiPuma J."/>
        </authorList>
    </citation>
    <scope>NUCLEOTIDE SEQUENCE [LARGE SCALE GENOMIC DNA]</scope>
    <source>
        <strain evidence="1 2">AU10456</strain>
    </source>
</reference>
<dbReference type="AlphaFoldDB" id="A0A261TR31"/>
<dbReference type="EMBL" id="NEVP01000006">
    <property type="protein sequence ID" value="OZI51751.1"/>
    <property type="molecule type" value="Genomic_DNA"/>
</dbReference>
<dbReference type="RefSeq" id="WP_094799707.1">
    <property type="nucleotide sequence ID" value="NZ_NEVN01000002.1"/>
</dbReference>
<dbReference type="Proteomes" id="UP000216913">
    <property type="component" value="Unassembled WGS sequence"/>
</dbReference>
<name>A0A261TR31_9BORD</name>
<accession>A0A261TR31</accession>
<sequence>MLTHTVTRALTHLLGRPLAEDRIKGHFRYAYASDDGRYVAIYGHDTTTYVVDVEDGRYCAERGVQPCGFAGHILEVEAQRRASAKAANEQFDLDLDAGEVRWQGCPGPGGLLERSA</sequence>
<keyword evidence="2" id="KW-1185">Reference proteome</keyword>
<protein>
    <submittedName>
        <fullName evidence="1">Uncharacterized protein</fullName>
    </submittedName>
</protein>
<dbReference type="OrthoDB" id="8637600at2"/>
<evidence type="ECO:0000313" key="2">
    <source>
        <dbReference type="Proteomes" id="UP000216913"/>
    </source>
</evidence>
<gene>
    <name evidence="1" type="ORF">CAL25_09470</name>
</gene>
<proteinExistence type="predicted"/>
<comment type="caution">
    <text evidence="1">The sequence shown here is derived from an EMBL/GenBank/DDBJ whole genome shotgun (WGS) entry which is preliminary data.</text>
</comment>
<evidence type="ECO:0000313" key="1">
    <source>
        <dbReference type="EMBL" id="OZI51751.1"/>
    </source>
</evidence>
<organism evidence="1 2">
    <name type="scientific">Bordetella genomosp. 5</name>
    <dbReference type="NCBI Taxonomy" id="1395608"/>
    <lineage>
        <taxon>Bacteria</taxon>
        <taxon>Pseudomonadati</taxon>
        <taxon>Pseudomonadota</taxon>
        <taxon>Betaproteobacteria</taxon>
        <taxon>Burkholderiales</taxon>
        <taxon>Alcaligenaceae</taxon>
        <taxon>Bordetella</taxon>
    </lineage>
</organism>